<feature type="non-terminal residue" evidence="8">
    <location>
        <position position="1"/>
    </location>
</feature>
<protein>
    <recommendedName>
        <fullName evidence="5">Peptidyl-prolyl cis-trans isomerase</fullName>
        <ecNumber evidence="5">5.2.1.8</ecNumber>
    </recommendedName>
</protein>
<dbReference type="Gene3D" id="3.10.50.40">
    <property type="match status" value="1"/>
</dbReference>
<dbReference type="PANTHER" id="PTHR10657">
    <property type="entry name" value="PEPTIDYL-PROLYL CIS-TRANS ISOMERASE"/>
    <property type="match status" value="1"/>
</dbReference>
<reference evidence="8" key="1">
    <citation type="submission" date="2022-02" db="EMBL/GenBank/DDBJ databases">
        <authorList>
            <person name="Henning P.M."/>
            <person name="McCubbin A.G."/>
            <person name="Shore J.S."/>
        </authorList>
    </citation>
    <scope>NUCLEOTIDE SEQUENCE</scope>
    <source>
        <strain evidence="8">F60SS</strain>
        <tissue evidence="8">Leaves</tissue>
    </source>
</reference>
<keyword evidence="3 4" id="KW-0413">Isomerase</keyword>
<evidence type="ECO:0000256" key="6">
    <source>
        <dbReference type="SAM" id="MobiDB-lite"/>
    </source>
</evidence>
<dbReference type="SUPFAM" id="SSF54534">
    <property type="entry name" value="FKBP-like"/>
    <property type="match status" value="1"/>
</dbReference>
<dbReference type="GO" id="GO:0003755">
    <property type="term" value="F:peptidyl-prolyl cis-trans isomerase activity"/>
    <property type="evidence" value="ECO:0007669"/>
    <property type="project" value="UniProtKB-UniRule"/>
</dbReference>
<accession>A0A9Q0J9F5</accession>
<dbReference type="EMBL" id="JAKUCV010005122">
    <property type="protein sequence ID" value="KAJ4832530.1"/>
    <property type="molecule type" value="Genomic_DNA"/>
</dbReference>
<keyword evidence="2 4" id="KW-0697">Rotamase</keyword>
<dbReference type="Pfam" id="PF00639">
    <property type="entry name" value="Rotamase"/>
    <property type="match status" value="1"/>
</dbReference>
<dbReference type="GO" id="GO:0005634">
    <property type="term" value="C:nucleus"/>
    <property type="evidence" value="ECO:0007669"/>
    <property type="project" value="TreeGrafter"/>
</dbReference>
<evidence type="ECO:0000313" key="8">
    <source>
        <dbReference type="EMBL" id="KAJ4832530.1"/>
    </source>
</evidence>
<comment type="catalytic activity">
    <reaction evidence="1 5">
        <text>[protein]-peptidylproline (omega=180) = [protein]-peptidylproline (omega=0)</text>
        <dbReference type="Rhea" id="RHEA:16237"/>
        <dbReference type="Rhea" id="RHEA-COMP:10747"/>
        <dbReference type="Rhea" id="RHEA-COMP:10748"/>
        <dbReference type="ChEBI" id="CHEBI:83833"/>
        <dbReference type="ChEBI" id="CHEBI:83834"/>
        <dbReference type="EC" id="5.2.1.8"/>
    </reaction>
</comment>
<feature type="domain" description="PpiC" evidence="7">
    <location>
        <begin position="1"/>
        <end position="59"/>
    </location>
</feature>
<dbReference type="InterPro" id="IPR046357">
    <property type="entry name" value="PPIase_dom_sf"/>
</dbReference>
<evidence type="ECO:0000256" key="5">
    <source>
        <dbReference type="RuleBase" id="RU363014"/>
    </source>
</evidence>
<name>A0A9Q0J9F5_9ROSI</name>
<dbReference type="GO" id="GO:0005829">
    <property type="term" value="C:cytosol"/>
    <property type="evidence" value="ECO:0007669"/>
    <property type="project" value="TreeGrafter"/>
</dbReference>
<keyword evidence="9" id="KW-1185">Reference proteome</keyword>
<dbReference type="PANTHER" id="PTHR10657:SF37">
    <property type="entry name" value="PEPTIDYL-PROLYL CIS-TRANS ISOMERASE"/>
    <property type="match status" value="1"/>
</dbReference>
<evidence type="ECO:0000256" key="4">
    <source>
        <dbReference type="PROSITE-ProRule" id="PRU00278"/>
    </source>
</evidence>
<dbReference type="InterPro" id="IPR000297">
    <property type="entry name" value="PPIase_PpiC"/>
</dbReference>
<dbReference type="InterPro" id="IPR051370">
    <property type="entry name" value="PPIase_Pin1"/>
</dbReference>
<comment type="caution">
    <text evidence="8">The sequence shown here is derived from an EMBL/GenBank/DDBJ whole genome shotgun (WGS) entry which is preliminary data.</text>
</comment>
<dbReference type="AlphaFoldDB" id="A0A9Q0J9F5"/>
<evidence type="ECO:0000256" key="3">
    <source>
        <dbReference type="ARBA" id="ARBA00023235"/>
    </source>
</evidence>
<organism evidence="8 9">
    <name type="scientific">Turnera subulata</name>
    <dbReference type="NCBI Taxonomy" id="218843"/>
    <lineage>
        <taxon>Eukaryota</taxon>
        <taxon>Viridiplantae</taxon>
        <taxon>Streptophyta</taxon>
        <taxon>Embryophyta</taxon>
        <taxon>Tracheophyta</taxon>
        <taxon>Spermatophyta</taxon>
        <taxon>Magnoliopsida</taxon>
        <taxon>eudicotyledons</taxon>
        <taxon>Gunneridae</taxon>
        <taxon>Pentapetalae</taxon>
        <taxon>rosids</taxon>
        <taxon>fabids</taxon>
        <taxon>Malpighiales</taxon>
        <taxon>Passifloraceae</taxon>
        <taxon>Turnera</taxon>
    </lineage>
</organism>
<dbReference type="EC" id="5.2.1.8" evidence="5"/>
<evidence type="ECO:0000313" key="9">
    <source>
        <dbReference type="Proteomes" id="UP001141552"/>
    </source>
</evidence>
<evidence type="ECO:0000256" key="1">
    <source>
        <dbReference type="ARBA" id="ARBA00000971"/>
    </source>
</evidence>
<evidence type="ECO:0000256" key="2">
    <source>
        <dbReference type="ARBA" id="ARBA00023110"/>
    </source>
</evidence>
<feature type="region of interest" description="Disordered" evidence="6">
    <location>
        <begin position="40"/>
        <end position="59"/>
    </location>
</feature>
<dbReference type="PROSITE" id="PS50198">
    <property type="entry name" value="PPIC_PPIASE_2"/>
    <property type="match status" value="1"/>
</dbReference>
<reference evidence="8" key="2">
    <citation type="journal article" date="2023" name="Plants (Basel)">
        <title>Annotation of the Turnera subulata (Passifloraceae) Draft Genome Reveals the S-Locus Evolved after the Divergence of Turneroideae from Passifloroideae in a Stepwise Manner.</title>
        <authorList>
            <person name="Henning P.M."/>
            <person name="Roalson E.H."/>
            <person name="Mir W."/>
            <person name="McCubbin A.G."/>
            <person name="Shore J.S."/>
        </authorList>
    </citation>
    <scope>NUCLEOTIDE SEQUENCE</scope>
    <source>
        <strain evidence="8">F60SS</strain>
    </source>
</reference>
<evidence type="ECO:0000259" key="7">
    <source>
        <dbReference type="PROSITE" id="PS50198"/>
    </source>
</evidence>
<sequence>RKASWKDPEGRVFRSITRDVAVSQLKAIREDIISGKAKFDDVSSRLSGCSSAKRGGDLG</sequence>
<proteinExistence type="predicted"/>
<dbReference type="Proteomes" id="UP001141552">
    <property type="component" value="Unassembled WGS sequence"/>
</dbReference>
<dbReference type="OrthoDB" id="2530521at2759"/>
<gene>
    <name evidence="8" type="primary">PIN1</name>
    <name evidence="8" type="ORF">Tsubulata_000089</name>
</gene>